<dbReference type="InterPro" id="IPR015422">
    <property type="entry name" value="PyrdxlP-dep_Trfase_small"/>
</dbReference>
<comment type="similarity">
    <text evidence="2 5">Belongs to the DegT/DnrJ/EryC1 family.</text>
</comment>
<dbReference type="Gene3D" id="3.40.640.10">
    <property type="entry name" value="Type I PLP-dependent aspartate aminotransferase-like (Major domain)"/>
    <property type="match status" value="1"/>
</dbReference>
<protein>
    <submittedName>
        <fullName evidence="6">Erythromycin biosynthesis sensory transduction protein eryC1</fullName>
    </submittedName>
</protein>
<dbReference type="STRING" id="108003.B1C78_04085"/>
<dbReference type="Pfam" id="PF01041">
    <property type="entry name" value="DegT_DnrJ_EryC1"/>
    <property type="match status" value="1"/>
</dbReference>
<keyword evidence="7" id="KW-1185">Reference proteome</keyword>
<dbReference type="RefSeq" id="WP_077277861.1">
    <property type="nucleotide sequence ID" value="NZ_MVBK01000021.1"/>
</dbReference>
<feature type="active site" description="Proton acceptor" evidence="3">
    <location>
        <position position="185"/>
    </location>
</feature>
<evidence type="ECO:0000256" key="5">
    <source>
        <dbReference type="RuleBase" id="RU004508"/>
    </source>
</evidence>
<evidence type="ECO:0000256" key="2">
    <source>
        <dbReference type="ARBA" id="ARBA00037999"/>
    </source>
</evidence>
<dbReference type="PANTHER" id="PTHR30244">
    <property type="entry name" value="TRANSAMINASE"/>
    <property type="match status" value="1"/>
</dbReference>
<accession>A0A1V3NPY6</accession>
<gene>
    <name evidence="6" type="ORF">B1C78_04085</name>
</gene>
<dbReference type="EMBL" id="MVBK01000021">
    <property type="protein sequence ID" value="OOG27167.1"/>
    <property type="molecule type" value="Genomic_DNA"/>
</dbReference>
<proteinExistence type="inferred from homology"/>
<evidence type="ECO:0000256" key="4">
    <source>
        <dbReference type="PIRSR" id="PIRSR000390-2"/>
    </source>
</evidence>
<dbReference type="Gene3D" id="3.90.1150.10">
    <property type="entry name" value="Aspartate Aminotransferase, domain 1"/>
    <property type="match status" value="1"/>
</dbReference>
<comment type="caution">
    <text evidence="6">The sequence shown here is derived from an EMBL/GenBank/DDBJ whole genome shotgun (WGS) entry which is preliminary data.</text>
</comment>
<dbReference type="PIRSF" id="PIRSF000390">
    <property type="entry name" value="PLP_StrS"/>
    <property type="match status" value="1"/>
</dbReference>
<evidence type="ECO:0000256" key="1">
    <source>
        <dbReference type="ARBA" id="ARBA00022898"/>
    </source>
</evidence>
<dbReference type="InterPro" id="IPR015421">
    <property type="entry name" value="PyrdxlP-dep_Trfase_major"/>
</dbReference>
<dbReference type="PANTHER" id="PTHR30244:SF42">
    <property type="entry name" value="UDP-2-ACETAMIDO-2-DEOXY-3-OXO-D-GLUCURONATE AMINOTRANSFERASE"/>
    <property type="match status" value="1"/>
</dbReference>
<keyword evidence="1 4" id="KW-0663">Pyridoxal phosphate</keyword>
<dbReference type="Proteomes" id="UP000189462">
    <property type="component" value="Unassembled WGS sequence"/>
</dbReference>
<dbReference type="OrthoDB" id="9804264at2"/>
<dbReference type="SUPFAM" id="SSF53383">
    <property type="entry name" value="PLP-dependent transferases"/>
    <property type="match status" value="1"/>
</dbReference>
<organism evidence="6 7">
    <name type="scientific">Thioalkalivibrio denitrificans</name>
    <dbReference type="NCBI Taxonomy" id="108003"/>
    <lineage>
        <taxon>Bacteria</taxon>
        <taxon>Pseudomonadati</taxon>
        <taxon>Pseudomonadota</taxon>
        <taxon>Gammaproteobacteria</taxon>
        <taxon>Chromatiales</taxon>
        <taxon>Ectothiorhodospiraceae</taxon>
        <taxon>Thioalkalivibrio</taxon>
    </lineage>
</organism>
<evidence type="ECO:0000313" key="6">
    <source>
        <dbReference type="EMBL" id="OOG27167.1"/>
    </source>
</evidence>
<sequence>MIPMVDLKTQYHRLKHEIDTAVMDVLENTQFILGPNVKALEQETADYLGVPHAIGCASGTDALHLALAAAGIGPGDEVITTAFTFIATAEAIAYVGATPVFVDIDPETYNIDPERVEAVITGKTRAVLPVHLFGQPARMDRLAEICREHGLLLIEDCAQSFGADINGVQTGAVGDLGCFSFFPSKNLGCYGDGGLITTPSEQFARRILTLRNHGSEVRYHHDMIGYNSRLDEIQAAILRVKLKHIDEFNRERRRVAHRYNELLTGTGIVTPREDSHGRHVFHQYTLLSEHRDRIMKALQDRAIACAVYYPIPLHRQKAFGDTLSHVSLPITDDVAARCFSLPIYPEMPDEHIVTVTDTIRDAIG</sequence>
<dbReference type="GO" id="GO:0008483">
    <property type="term" value="F:transaminase activity"/>
    <property type="evidence" value="ECO:0007669"/>
    <property type="project" value="TreeGrafter"/>
</dbReference>
<name>A0A1V3NPY6_9GAMM</name>
<feature type="modified residue" description="N6-(pyridoxal phosphate)lysine" evidence="4">
    <location>
        <position position="185"/>
    </location>
</feature>
<dbReference type="FunFam" id="3.40.640.10:FF:000089">
    <property type="entry name" value="Aminotransferase, DegT/DnrJ/EryC1/StrS family"/>
    <property type="match status" value="1"/>
</dbReference>
<dbReference type="GO" id="GO:0000271">
    <property type="term" value="P:polysaccharide biosynthetic process"/>
    <property type="evidence" value="ECO:0007669"/>
    <property type="project" value="TreeGrafter"/>
</dbReference>
<dbReference type="GO" id="GO:0030170">
    <property type="term" value="F:pyridoxal phosphate binding"/>
    <property type="evidence" value="ECO:0007669"/>
    <property type="project" value="UniProtKB-ARBA"/>
</dbReference>
<dbReference type="CDD" id="cd00616">
    <property type="entry name" value="AHBA_syn"/>
    <property type="match status" value="1"/>
</dbReference>
<evidence type="ECO:0000313" key="7">
    <source>
        <dbReference type="Proteomes" id="UP000189462"/>
    </source>
</evidence>
<dbReference type="InterPro" id="IPR015424">
    <property type="entry name" value="PyrdxlP-dep_Trfase"/>
</dbReference>
<evidence type="ECO:0000256" key="3">
    <source>
        <dbReference type="PIRSR" id="PIRSR000390-1"/>
    </source>
</evidence>
<dbReference type="AlphaFoldDB" id="A0A1V3NPY6"/>
<dbReference type="InterPro" id="IPR000653">
    <property type="entry name" value="DegT/StrS_aminotransferase"/>
</dbReference>
<reference evidence="6 7" key="1">
    <citation type="submission" date="2017-02" db="EMBL/GenBank/DDBJ databases">
        <title>Genomic diversity within the haloalkaliphilic genus Thioalkalivibrio.</title>
        <authorList>
            <person name="Ahn A.-C."/>
            <person name="Meier-Kolthoff J."/>
            <person name="Overmars L."/>
            <person name="Richter M."/>
            <person name="Woyke T."/>
            <person name="Sorokin D.Y."/>
            <person name="Muyzer G."/>
        </authorList>
    </citation>
    <scope>NUCLEOTIDE SEQUENCE [LARGE SCALE GENOMIC DNA]</scope>
    <source>
        <strain evidence="6 7">ALJD</strain>
    </source>
</reference>